<feature type="compositionally biased region" description="Polar residues" evidence="1">
    <location>
        <begin position="225"/>
        <end position="235"/>
    </location>
</feature>
<evidence type="ECO:0000313" key="2">
    <source>
        <dbReference type="EMBL" id="KAL3741909.1"/>
    </source>
</evidence>
<evidence type="ECO:0000313" key="3">
    <source>
        <dbReference type="Proteomes" id="UP001634007"/>
    </source>
</evidence>
<dbReference type="Proteomes" id="UP001634007">
    <property type="component" value="Unassembled WGS sequence"/>
</dbReference>
<feature type="compositionally biased region" description="Gly residues" evidence="1">
    <location>
        <begin position="95"/>
        <end position="107"/>
    </location>
</feature>
<comment type="caution">
    <text evidence="2">The sequence shown here is derived from an EMBL/GenBank/DDBJ whole genome shotgun (WGS) entry which is preliminary data.</text>
</comment>
<dbReference type="PANTHER" id="PTHR33871:SF1">
    <property type="entry name" value="OS05G0503100 PROTEIN"/>
    <property type="match status" value="1"/>
</dbReference>
<reference evidence="2 3" key="1">
    <citation type="submission" date="2024-11" db="EMBL/GenBank/DDBJ databases">
        <title>Chromosome-level genome assembly of Eucalyptus globulus Labill. provides insights into its genome evolution.</title>
        <authorList>
            <person name="Li X."/>
        </authorList>
    </citation>
    <scope>NUCLEOTIDE SEQUENCE [LARGE SCALE GENOMIC DNA]</scope>
    <source>
        <strain evidence="2">CL2024</strain>
        <tissue evidence="2">Fresh tender leaves</tissue>
    </source>
</reference>
<dbReference type="AlphaFoldDB" id="A0ABD3KRY7"/>
<evidence type="ECO:0000256" key="1">
    <source>
        <dbReference type="SAM" id="MobiDB-lite"/>
    </source>
</evidence>
<dbReference type="EMBL" id="JBJKBG010000004">
    <property type="protein sequence ID" value="KAL3741909.1"/>
    <property type="molecule type" value="Genomic_DNA"/>
</dbReference>
<accession>A0ABD3KRY7</accession>
<name>A0ABD3KRY7_EUCGL</name>
<feature type="region of interest" description="Disordered" evidence="1">
    <location>
        <begin position="1"/>
        <end position="58"/>
    </location>
</feature>
<dbReference type="PANTHER" id="PTHR33871">
    <property type="entry name" value="OS05G0503100 PROTEIN-RELATED"/>
    <property type="match status" value="1"/>
</dbReference>
<gene>
    <name evidence="2" type="ORF">ACJRO7_017395</name>
</gene>
<proteinExistence type="predicted"/>
<protein>
    <submittedName>
        <fullName evidence="2">Uncharacterized protein</fullName>
    </submittedName>
</protein>
<keyword evidence="3" id="KW-1185">Reference proteome</keyword>
<organism evidence="2 3">
    <name type="scientific">Eucalyptus globulus</name>
    <name type="common">Tasmanian blue gum</name>
    <dbReference type="NCBI Taxonomy" id="34317"/>
    <lineage>
        <taxon>Eukaryota</taxon>
        <taxon>Viridiplantae</taxon>
        <taxon>Streptophyta</taxon>
        <taxon>Embryophyta</taxon>
        <taxon>Tracheophyta</taxon>
        <taxon>Spermatophyta</taxon>
        <taxon>Magnoliopsida</taxon>
        <taxon>eudicotyledons</taxon>
        <taxon>Gunneridae</taxon>
        <taxon>Pentapetalae</taxon>
        <taxon>rosids</taxon>
        <taxon>malvids</taxon>
        <taxon>Myrtales</taxon>
        <taxon>Myrtaceae</taxon>
        <taxon>Myrtoideae</taxon>
        <taxon>Eucalypteae</taxon>
        <taxon>Eucalyptus</taxon>
    </lineage>
</organism>
<feature type="compositionally biased region" description="Basic and acidic residues" evidence="1">
    <location>
        <begin position="191"/>
        <end position="200"/>
    </location>
</feature>
<sequence length="278" mass="28527">MGCCVSTHDAPSSSDHKKRAQVNSADSRAPPPPSVDEETVKEVLSETPTCPKPKPDFPALARHQKSFAADELSEEVSEVCSLSETMSTATNLTDDGGGCGGGGGGGRAKQRAGNRSPAKLRGPPAAKSRSLPGGDVGGRNDHGSRSRVPGGSPARRSDRSPGRANAGGSLRMVQGRDPGSGSFRATPARGGRPDPGERSGRRSMSPAASRAESKGVGSAGPAVGRTQSARRTNPSPGRVRPAPAEGRNREGRGGGKRMSSGNESLDNPLVSLECFIFL</sequence>
<feature type="region of interest" description="Disordered" evidence="1">
    <location>
        <begin position="88"/>
        <end position="266"/>
    </location>
</feature>